<keyword evidence="1" id="KW-0479">Metal-binding</keyword>
<dbReference type="PROSITE" id="PS00028">
    <property type="entry name" value="ZINC_FINGER_C2H2_1"/>
    <property type="match status" value="1"/>
</dbReference>
<dbReference type="InterPro" id="IPR013087">
    <property type="entry name" value="Znf_C2H2_type"/>
</dbReference>
<reference evidence="4 5" key="1">
    <citation type="submission" date="2014-11" db="EMBL/GenBank/DDBJ databases">
        <title>Genetic blueprint of the zoonotic pathogen Toxocara canis.</title>
        <authorList>
            <person name="Zhu X.-Q."/>
            <person name="Korhonen P.K."/>
            <person name="Cai H."/>
            <person name="Young N.D."/>
            <person name="Nejsum P."/>
            <person name="von Samson-Himmelstjerna G."/>
            <person name="Boag P.R."/>
            <person name="Tan P."/>
            <person name="Li Q."/>
            <person name="Min J."/>
            <person name="Yang Y."/>
            <person name="Wang X."/>
            <person name="Fang X."/>
            <person name="Hall R.S."/>
            <person name="Hofmann A."/>
            <person name="Sternberg P.W."/>
            <person name="Jex A.R."/>
            <person name="Gasser R.B."/>
        </authorList>
    </citation>
    <scope>NUCLEOTIDE SEQUENCE [LARGE SCALE GENOMIC DNA]</scope>
    <source>
        <strain evidence="4">PN_DK_2014</strain>
    </source>
</reference>
<dbReference type="PROSITE" id="PS50157">
    <property type="entry name" value="ZINC_FINGER_C2H2_2"/>
    <property type="match status" value="1"/>
</dbReference>
<gene>
    <name evidence="4" type="primary">EEA1</name>
    <name evidence="4" type="ORF">Tcan_06448</name>
</gene>
<evidence type="ECO:0000313" key="5">
    <source>
        <dbReference type="Proteomes" id="UP000031036"/>
    </source>
</evidence>
<evidence type="ECO:0000313" key="4">
    <source>
        <dbReference type="EMBL" id="KHN82990.1"/>
    </source>
</evidence>
<comment type="caution">
    <text evidence="4">The sequence shown here is derived from an EMBL/GenBank/DDBJ whole genome shotgun (WGS) entry which is preliminary data.</text>
</comment>
<protein>
    <submittedName>
        <fullName evidence="4">Early endosome antigen 1</fullName>
    </submittedName>
</protein>
<feature type="domain" description="C2H2-type" evidence="3">
    <location>
        <begin position="81"/>
        <end position="108"/>
    </location>
</feature>
<feature type="region of interest" description="Disordered" evidence="2">
    <location>
        <begin position="104"/>
        <end position="123"/>
    </location>
</feature>
<dbReference type="STRING" id="6265.A0A0B2VPM2"/>
<keyword evidence="5" id="KW-1185">Reference proteome</keyword>
<dbReference type="AlphaFoldDB" id="A0A0B2VPM2"/>
<evidence type="ECO:0000259" key="3">
    <source>
        <dbReference type="PROSITE" id="PS50157"/>
    </source>
</evidence>
<keyword evidence="1" id="KW-0863">Zinc-finger</keyword>
<name>A0A0B2VPM2_TOXCA</name>
<keyword evidence="1" id="KW-0862">Zinc</keyword>
<dbReference type="EMBL" id="JPKZ01001277">
    <property type="protein sequence ID" value="KHN82990.1"/>
    <property type="molecule type" value="Genomic_DNA"/>
</dbReference>
<proteinExistence type="predicted"/>
<sequence length="204" mass="22924">MNVSGDDDYESHDDHYPHVKNSLPFKGALTFKRCYAAVRALQIMMLRKLKQQVTQAVNAVNPNENRHETLINEEDGNSEGFLCPLCMRTFTSPEELQTHFGAHSDNEAEGRRQSENSASSSFSLPTDISNGFNGLNTFSAELEVKAIRSSIRDEKRYSSELKKELERLHAIVANADPIPEGEVPYLMQQVQMLESGKSMGLFLI</sequence>
<feature type="compositionally biased region" description="Basic and acidic residues" evidence="2">
    <location>
        <begin position="104"/>
        <end position="114"/>
    </location>
</feature>
<accession>A0A0B2VPM2</accession>
<dbReference type="Proteomes" id="UP000031036">
    <property type="component" value="Unassembled WGS sequence"/>
</dbReference>
<dbReference type="OrthoDB" id="79871at2759"/>
<evidence type="ECO:0000256" key="1">
    <source>
        <dbReference type="PROSITE-ProRule" id="PRU00042"/>
    </source>
</evidence>
<organism evidence="4 5">
    <name type="scientific">Toxocara canis</name>
    <name type="common">Canine roundworm</name>
    <dbReference type="NCBI Taxonomy" id="6265"/>
    <lineage>
        <taxon>Eukaryota</taxon>
        <taxon>Metazoa</taxon>
        <taxon>Ecdysozoa</taxon>
        <taxon>Nematoda</taxon>
        <taxon>Chromadorea</taxon>
        <taxon>Rhabditida</taxon>
        <taxon>Spirurina</taxon>
        <taxon>Ascaridomorpha</taxon>
        <taxon>Ascaridoidea</taxon>
        <taxon>Toxocaridae</taxon>
        <taxon>Toxocara</taxon>
    </lineage>
</organism>
<evidence type="ECO:0000256" key="2">
    <source>
        <dbReference type="SAM" id="MobiDB-lite"/>
    </source>
</evidence>
<dbReference type="GO" id="GO:0008270">
    <property type="term" value="F:zinc ion binding"/>
    <property type="evidence" value="ECO:0007669"/>
    <property type="project" value="UniProtKB-KW"/>
</dbReference>